<accession>A0A194XKL4</accession>
<dbReference type="Proteomes" id="UP000070700">
    <property type="component" value="Unassembled WGS sequence"/>
</dbReference>
<dbReference type="GeneID" id="28831614"/>
<gene>
    <name evidence="1" type="ORF">LY89DRAFT_771627</name>
</gene>
<sequence length="154" mass="16850">MSQWSANLATLGNNRGSTCIHVAVAEAERSRCRRSCAGSRWKEGSSRSTRGGSVATVRDAFWALAWGSRTITGNVPSASMSGPAMRGSFLSQFLRISNAAIISRGCIVPIHVIRYQISTVVGTEAEIQCRPRLQTLPLKEPIWRYRSKAMVRAP</sequence>
<dbReference type="RefSeq" id="XP_018075004.1">
    <property type="nucleotide sequence ID" value="XM_018221888.1"/>
</dbReference>
<protein>
    <submittedName>
        <fullName evidence="1">Uncharacterized protein</fullName>
    </submittedName>
</protein>
<evidence type="ECO:0000313" key="2">
    <source>
        <dbReference type="Proteomes" id="UP000070700"/>
    </source>
</evidence>
<name>A0A194XKL4_MOLSC</name>
<dbReference type="KEGG" id="psco:LY89DRAFT_771627"/>
<dbReference type="InParanoid" id="A0A194XKL4"/>
<dbReference type="EMBL" id="KQ947409">
    <property type="protein sequence ID" value="KUJ20649.1"/>
    <property type="molecule type" value="Genomic_DNA"/>
</dbReference>
<dbReference type="AlphaFoldDB" id="A0A194XKL4"/>
<organism evidence="1 2">
    <name type="scientific">Mollisia scopiformis</name>
    <name type="common">Conifer needle endophyte fungus</name>
    <name type="synonym">Phialocephala scopiformis</name>
    <dbReference type="NCBI Taxonomy" id="149040"/>
    <lineage>
        <taxon>Eukaryota</taxon>
        <taxon>Fungi</taxon>
        <taxon>Dikarya</taxon>
        <taxon>Ascomycota</taxon>
        <taxon>Pezizomycotina</taxon>
        <taxon>Leotiomycetes</taxon>
        <taxon>Helotiales</taxon>
        <taxon>Mollisiaceae</taxon>
        <taxon>Mollisia</taxon>
    </lineage>
</organism>
<proteinExistence type="predicted"/>
<evidence type="ECO:0000313" key="1">
    <source>
        <dbReference type="EMBL" id="KUJ20649.1"/>
    </source>
</evidence>
<keyword evidence="2" id="KW-1185">Reference proteome</keyword>
<reference evidence="1 2" key="1">
    <citation type="submission" date="2015-10" db="EMBL/GenBank/DDBJ databases">
        <title>Full genome of DAOMC 229536 Phialocephala scopiformis, a fungal endophyte of spruce producing the potent anti-insectan compound rugulosin.</title>
        <authorList>
            <consortium name="DOE Joint Genome Institute"/>
            <person name="Walker A.K."/>
            <person name="Frasz S.L."/>
            <person name="Seifert K.A."/>
            <person name="Miller J.D."/>
            <person name="Mondo S.J."/>
            <person name="Labutti K."/>
            <person name="Lipzen A."/>
            <person name="Dockter R."/>
            <person name="Kennedy M."/>
            <person name="Grigoriev I.V."/>
            <person name="Spatafora J.W."/>
        </authorList>
    </citation>
    <scope>NUCLEOTIDE SEQUENCE [LARGE SCALE GENOMIC DNA]</scope>
    <source>
        <strain evidence="1 2">CBS 120377</strain>
    </source>
</reference>